<keyword evidence="1" id="KW-0732">Signal</keyword>
<feature type="signal peptide" evidence="1">
    <location>
        <begin position="1"/>
        <end position="19"/>
    </location>
</feature>
<gene>
    <name evidence="2" type="ORF">SAMN04488494_1581</name>
</gene>
<evidence type="ECO:0000313" key="3">
    <source>
        <dbReference type="Proteomes" id="UP000184280"/>
    </source>
</evidence>
<organism evidence="2 3">
    <name type="scientific">Xylanibacter ruminicola</name>
    <name type="common">Prevotella ruminicola</name>
    <dbReference type="NCBI Taxonomy" id="839"/>
    <lineage>
        <taxon>Bacteria</taxon>
        <taxon>Pseudomonadati</taxon>
        <taxon>Bacteroidota</taxon>
        <taxon>Bacteroidia</taxon>
        <taxon>Bacteroidales</taxon>
        <taxon>Prevotellaceae</taxon>
        <taxon>Xylanibacter</taxon>
    </lineage>
</organism>
<name>A0A1M7GVZ2_XYLRU</name>
<reference evidence="2 3" key="1">
    <citation type="submission" date="2016-11" db="EMBL/GenBank/DDBJ databases">
        <authorList>
            <person name="Jaros S."/>
            <person name="Januszkiewicz K."/>
            <person name="Wedrychowicz H."/>
        </authorList>
    </citation>
    <scope>NUCLEOTIDE SEQUENCE [LARGE SCALE GENOMIC DNA]</scope>
    <source>
        <strain evidence="2 3">BPI-34</strain>
    </source>
</reference>
<evidence type="ECO:0000256" key="1">
    <source>
        <dbReference type="SAM" id="SignalP"/>
    </source>
</evidence>
<dbReference type="Proteomes" id="UP000184280">
    <property type="component" value="Unassembled WGS sequence"/>
</dbReference>
<accession>A0A1M7GVZ2</accession>
<dbReference type="EMBL" id="FRCJ01000002">
    <property type="protein sequence ID" value="SHM20410.1"/>
    <property type="molecule type" value="Genomic_DNA"/>
</dbReference>
<dbReference type="Gene3D" id="3.80.10.10">
    <property type="entry name" value="Ribonuclease Inhibitor"/>
    <property type="match status" value="11"/>
</dbReference>
<dbReference type="InterPro" id="IPR026906">
    <property type="entry name" value="LRR_5"/>
</dbReference>
<protein>
    <submittedName>
        <fullName evidence="2">Leucine rich repeat-containing protein</fullName>
    </submittedName>
</protein>
<feature type="chain" id="PRO_5013133543" evidence="1">
    <location>
        <begin position="20"/>
        <end position="3349"/>
    </location>
</feature>
<dbReference type="PANTHER" id="PTHR45661:SF3">
    <property type="entry name" value="IG-LIKE DOMAIN-CONTAINING PROTEIN"/>
    <property type="match status" value="1"/>
</dbReference>
<dbReference type="InterPro" id="IPR053139">
    <property type="entry name" value="Surface_bspA-like"/>
</dbReference>
<dbReference type="InterPro" id="IPR032675">
    <property type="entry name" value="LRR_dom_sf"/>
</dbReference>
<dbReference type="RefSeq" id="WP_139294747.1">
    <property type="nucleotide sequence ID" value="NZ_FRCJ01000002.1"/>
</dbReference>
<dbReference type="Pfam" id="PF13306">
    <property type="entry name" value="LRR_5"/>
    <property type="match status" value="19"/>
</dbReference>
<dbReference type="SMR" id="A0A1M7GVZ2"/>
<sequence length="3349" mass="366663">MKKIILLAIGILTSVTMMADTVKKNYQYQSMTYEYNIDTKEATLTFGGTVNGEEQNKIATWTVKIPKFIKVKSNETEDSIQYKVTRIGKGAFQYNQDVNHLIIPDEVTTIEEQAFLNMSNLRLIELPEKIGSIANNAFQNCNSLTHIGCKNQNPLTISPSIFGNKDKCMMLYVPAGFALKNEENWIKVFEDRIYEGDMVIRKSPDEKRTYICAKKNNNTGIATLFEWKNGENDTDITISASFPYNNESYVVKNIGSNVFTSPQFIKILSIEEGITRICNQAFKNCQIMRRITLPSTLNYIGSDAFLNCSYISHICCKVSDPFTLSEYSSRFPKNEMMTLYVPTSSYMNGSYPWFELFKGRIYQGEMNVVPDNGMTYIVASDSYEATLYEITDKNVVNVNFSIPNNVTGIDRQAFLNCTKISSLKNIPNTVTAIGPDAFKNCSGLEEIKLPSSLKMIGAYAFSGCSKLVRVESEIQNLFNIRDDLFTNANGNEKILYHANSSFGSEEEFKGWKNGFTYKLKGTRKEIRYTYEDEQHTPCIMTFTSASNTNDAVLISVDKTDDVNKIEVPSTIGANKDVNVIGIFKEAFSNASNLEQLAFENGSGILRIGKEALKGCTKLRILKLPSHLNKLGSMAFSSNGKLAHILFKSFNNSTSIIGSDVFGNYTKNNATIYIPSTNYIDDNKKDLVEKGWNMDNIIVADILEEFNDVQNGMRYIGWKKDAEGSGTAKLTKGVKGSSETEFIIGPTATSSKGNTYNVTAIAGEAFKSIGAEFKNLTISEEIKEIGISAFQGCSKIERIVLPTTLSKIGESAFSGCNNLADIKPTLGEDSLKITEIGASAFYNCTSLEKITLPSTLESIGLNAFAGCSKLTEIESFIETLFEIDETVFPNYSATLYVPCESRDAYLNAPVWKNFTEKHISAGERKVYEDEESGLKYAYASCGTTATLIKSDPIKNNIVIRDSIGSNIVVTEIAASALKDQKNIESVIIPEGVTSIGASAFENCTKLNKIELPKSLVSIGDQAFGNCGNIKMIISKILCDNLSSLTGDIKKVFTSDRYPDIKPEPNKIYIPVGEQSKETYIGKWNIFNENNFVVGYPVFDELEDHERKWRYDYLTTVDEESVEEEEVATTLYGTATLIKATNRGETDDNLIIPDTVRFSGKKYQVTVIGDNAFNDYPEKSSVVTLKISENIDSIGKYAFNGFSGVQKIWLPSSLKLIKEWAFNGCNKITHVCSQMVNPQPMSDKLFPSIPTNNTATLFIPSEVGYKNDSWKNFSNLIEGTFVNDYKEDDGIIYSCYTDADGNPQAIVTKAETNYIKEALIKDSVTLGELEEETNDKIYYKITSIGKYAFQLCTQLETLELPLYLEAIGSKAFVNSPNIKTIISQVPGGVVGSLSDNITNVFSIPSPTPEKIYVPTDAVNPYKEAWKDLFTTDNTKYIVGYPGYDGKGENGWLYDYITVDNKAIEETQNTATLKKAIQSAADENHVLPIPSEVTISEKKYKVTKIGDNAFNGYEGKNSDVELNIPETIIEIGKNAFYGFSKLEKVRLLKSLKSIGSMAFSGCSSITHVCSEMESPIMGDDVFSTPSPTATFFVPTLEGYNTNILDKFPNVVVGKFDGEKHDGELKYSCYTDADGNPKAILTKSETSIQEALIKDTVKISEEGDDFTVTTIGKNAFKGCGKLKKLVLPSTLISIGTVPPIGDNAFEECVVLDDIVSDIKGDDLKPIPTNVFSEYTRNNAKLYVLDNVTKYKETEGWDVFKQSNPDNYIVGKWVDSEVQVDGMQYRYHTGNHDAIVIKIDFPNNEHKTLPIKREVRFDNDPVTYLVSTIAPTSITNKERIDTIIIENGISTIEADAFKGCTNLKKVEFPSSLTAIGNSAFQGCTNLQKIWLPAALVSIGSKAFNGCNLTRINCKALPDIDKDVFSSYSAYLFVPKGTSVDSRIGWGDFARVYEGYYLGETTPNNDKTYICLEQEGGKGTAVLTDSKTSNAIKSPIQFKIDENNVIDCDVTIIGESAFNKNKHNLEEWNKLPSTVEVVEANAFKNCNLKSLELPATLKSIGDYAFSGNNIETLELPSTLTTIGDGAFKNCTNLNKMELPKNITTLGAGIFEDCSGLTEVISKIETKTVIESNAQSVPNAILYVPDGTANRYSGWDFLYTLEGDSKLARDVDGLDYAYTTSENSGNKAILIGVTKISEDGAVTIPESVTIENLKCQVVAIGKDVFNGNLNLKKLEIKAPLASIGENAFSGCSNLSEIICDKYYKQLDALSQFDVLLYVPNETIKKSYVDAGWNSNHVYVGERQEKELGGLVYAYTTADAESSIREAVLVGATAEAISENGAVTIPGSIKFKVDEMDEAETEFNVISIANSVFSGNTKVKLLTIGEQIKSIGEHAFDGCTNLKEVVSKITDENVIGSISFSQPGTVLYVPEAALVDAYKAWNFTYTLVGERKVWNKDGLYYLCATGDKKAILVEGKAAEMRGDELTITGSIAFKVDEKDEAETTFDVIAIADEAFKGNTDIKNLKIEENIETIGASAFQGCLGLNKIWLPASLVCLKDMAFYGCSNMAYIGNASATPLATVGANVFPKTTSTLYVPFGAKEAYTESSVWGAFSKVKEGTFVDAVNVDGLTFECIVNDKNEKVTQLVKAASSLTEVVIPSEVQNGDATYRVTAIDDKAFEACTKLTVITSKISKENLFEFKKNVFPEAIYENATVYAPYDTDGSTEKKYRETEGWKYFEKYAKGEKKTAAVDDLTYEYIVGVGTATITKAATNISKVSIDGTVMIDGAVYTVKAIGANAFKGCNGLKVVWLPATLESIDKTAFSGCNGIAYVSSAIDNPTAADANIFPSSATLFVPQGRKSNYNIGGWNNFAYVGEGRFVDAVTASDMSFDCYTDNAGTKKAILKKYNVNAATVEIPGSVKVGNDAYTVSIITKQAFASKTNMESLIIPSGVETIEAEAFNACSKLKWIESKIVNPISISNVFANTNATLFIPSNNVSDYKARGWNFLNVFVGERKQTDVDGWTYVYSTGDKKAVLTRVGNVGTNVTINGTFKIGKDEYTVTSVGDAVFKGKSNIEALTIAKSIENIGANAFEGCVKLVSITCEGSSPAKLGADAFPSANVTVNVPNDAIDTYKNHADWKQFREHILGITTSVEDDPTGPYNIIVPAGGDATPEVEIWNGLDASGDVVIPEVVELNGSDYKVTGIAANAYDSNTDLTSIVIPSSITSIGASAFAGCTNLKSITVYCVTPINLAAVAATRRALTRAGGSSSVFEGVNKETCILYVPAESIDAYKQAEGWKDFKKIYAISATAINGIVISEGKPFDVYNLQGRKVKAHTTTFSGLPAGVYIVNGKKVMVK</sequence>
<evidence type="ECO:0000313" key="2">
    <source>
        <dbReference type="EMBL" id="SHM20410.1"/>
    </source>
</evidence>
<dbReference type="SUPFAM" id="SSF52058">
    <property type="entry name" value="L domain-like"/>
    <property type="match status" value="5"/>
</dbReference>
<dbReference type="Gene3D" id="3.40.50.12480">
    <property type="match status" value="11"/>
</dbReference>
<dbReference type="PANTHER" id="PTHR45661">
    <property type="entry name" value="SURFACE ANTIGEN"/>
    <property type="match status" value="1"/>
</dbReference>
<dbReference type="OrthoDB" id="1058315at2"/>
<proteinExistence type="predicted"/>